<sequence length="275" mass="30582">MNTLLRLLRRYRNVLYFLLLECVALLLHTQFSYTQKARIGALMNGVEAYAEDRASAMRRYTDLEGENARLVEENIALRNAHERLRYMLSRQRLTDSSASGQFCYHTAHVVNNTVSLPRNLFTIDRGRADGIHDGMGVLAYGNVVGIVVAVAPHYSKAISLLNKDLRISARLSRTGYFGSVGWDGVSYRTALLGEIPNHVDVRAGDTVVASGYSGIFPPGAPIGYVESVLVEGGDFKVAQVRLAVDFMRLEHVTVVENRQRNELDSLQANTQVHAE</sequence>
<feature type="transmembrane region" description="Helical" evidence="7">
    <location>
        <begin position="14"/>
        <end position="33"/>
    </location>
</feature>
<feature type="coiled-coil region" evidence="6">
    <location>
        <begin position="46"/>
        <end position="80"/>
    </location>
</feature>
<reference evidence="9" key="1">
    <citation type="submission" date="2015-08" db="EMBL/GenBank/DDBJ databases">
        <title>Candidatus Bacteriodes Periocalifornicus.</title>
        <authorList>
            <person name="McLean J.S."/>
            <person name="Kelley S."/>
        </authorList>
    </citation>
    <scope>NUCLEOTIDE SEQUENCE [LARGE SCALE GENOMIC DNA]</scope>
    <source>
        <strain evidence="9">12B</strain>
    </source>
</reference>
<dbReference type="Gene3D" id="2.40.10.350">
    <property type="entry name" value="Rod shape-determining protein MreC, domain 2"/>
    <property type="match status" value="1"/>
</dbReference>
<evidence type="ECO:0000313" key="10">
    <source>
        <dbReference type="Proteomes" id="UP000054172"/>
    </source>
</evidence>
<evidence type="ECO:0000256" key="1">
    <source>
        <dbReference type="ARBA" id="ARBA00009369"/>
    </source>
</evidence>
<keyword evidence="7" id="KW-0472">Membrane</keyword>
<name>A0A0Q4B4E7_9BACT</name>
<dbReference type="InterPro" id="IPR055342">
    <property type="entry name" value="MreC_beta-barrel_core"/>
</dbReference>
<organism evidence="9 10">
    <name type="scientific">Candidatus [Bacteroides] periocalifornicus</name>
    <dbReference type="NCBI Taxonomy" id="1702214"/>
    <lineage>
        <taxon>Bacteria</taxon>
        <taxon>Pseudomonadati</taxon>
        <taxon>Bacteroidota</taxon>
    </lineage>
</organism>
<dbReference type="InterPro" id="IPR042175">
    <property type="entry name" value="Cell/Rod_MreC_2"/>
</dbReference>
<evidence type="ECO:0000256" key="6">
    <source>
        <dbReference type="SAM" id="Coils"/>
    </source>
</evidence>
<dbReference type="PATRIC" id="fig|1702214.3.peg.52"/>
<keyword evidence="7" id="KW-0812">Transmembrane</keyword>
<dbReference type="InterPro" id="IPR042177">
    <property type="entry name" value="Cell/Rod_1"/>
</dbReference>
<keyword evidence="7" id="KW-1133">Transmembrane helix</keyword>
<accession>A0A0Q4B4E7</accession>
<evidence type="ECO:0000256" key="5">
    <source>
        <dbReference type="PIRNR" id="PIRNR038471"/>
    </source>
</evidence>
<dbReference type="EMBL" id="LIIK01000022">
    <property type="protein sequence ID" value="KQM08789.1"/>
    <property type="molecule type" value="Genomic_DNA"/>
</dbReference>
<dbReference type="Pfam" id="PF04085">
    <property type="entry name" value="MreC"/>
    <property type="match status" value="1"/>
</dbReference>
<dbReference type="STRING" id="1702214.AL399_05500"/>
<dbReference type="PIRSF" id="PIRSF038471">
    <property type="entry name" value="MreC"/>
    <property type="match status" value="1"/>
</dbReference>
<dbReference type="GO" id="GO:0008360">
    <property type="term" value="P:regulation of cell shape"/>
    <property type="evidence" value="ECO:0007669"/>
    <property type="project" value="UniProtKB-KW"/>
</dbReference>
<evidence type="ECO:0000256" key="3">
    <source>
        <dbReference type="ARBA" id="ARBA00022960"/>
    </source>
</evidence>
<dbReference type="InterPro" id="IPR007221">
    <property type="entry name" value="MreC"/>
</dbReference>
<dbReference type="Proteomes" id="UP000054172">
    <property type="component" value="Unassembled WGS sequence"/>
</dbReference>
<protein>
    <recommendedName>
        <fullName evidence="2 5">Cell shape-determining protein MreC</fullName>
    </recommendedName>
    <alternativeName>
        <fullName evidence="4 5">Cell shape protein MreC</fullName>
    </alternativeName>
</protein>
<keyword evidence="6" id="KW-0175">Coiled coil</keyword>
<dbReference type="AlphaFoldDB" id="A0A0Q4B4E7"/>
<comment type="caution">
    <text evidence="9">The sequence shown here is derived from an EMBL/GenBank/DDBJ whole genome shotgun (WGS) entry which is preliminary data.</text>
</comment>
<gene>
    <name evidence="9" type="ORF">AL399_05500</name>
</gene>
<comment type="similarity">
    <text evidence="1 5">Belongs to the MreC family.</text>
</comment>
<evidence type="ECO:0000313" key="9">
    <source>
        <dbReference type="EMBL" id="KQM08789.1"/>
    </source>
</evidence>
<evidence type="ECO:0000259" key="8">
    <source>
        <dbReference type="Pfam" id="PF04085"/>
    </source>
</evidence>
<dbReference type="NCBIfam" id="NF010532">
    <property type="entry name" value="PRK13922.9-3"/>
    <property type="match status" value="1"/>
</dbReference>
<dbReference type="PANTHER" id="PTHR34138">
    <property type="entry name" value="CELL SHAPE-DETERMINING PROTEIN MREC"/>
    <property type="match status" value="1"/>
</dbReference>
<evidence type="ECO:0000256" key="4">
    <source>
        <dbReference type="ARBA" id="ARBA00032089"/>
    </source>
</evidence>
<proteinExistence type="inferred from homology"/>
<comment type="function">
    <text evidence="5">Involved in formation and maintenance of cell shape.</text>
</comment>
<keyword evidence="3 5" id="KW-0133">Cell shape</keyword>
<keyword evidence="10" id="KW-1185">Reference proteome</keyword>
<dbReference type="GO" id="GO:0005886">
    <property type="term" value="C:plasma membrane"/>
    <property type="evidence" value="ECO:0007669"/>
    <property type="project" value="TreeGrafter"/>
</dbReference>
<evidence type="ECO:0000256" key="7">
    <source>
        <dbReference type="SAM" id="Phobius"/>
    </source>
</evidence>
<dbReference type="PANTHER" id="PTHR34138:SF1">
    <property type="entry name" value="CELL SHAPE-DETERMINING PROTEIN MREC"/>
    <property type="match status" value="1"/>
</dbReference>
<feature type="domain" description="Rod shape-determining protein MreC beta-barrel core" evidence="8">
    <location>
        <begin position="109"/>
        <end position="256"/>
    </location>
</feature>
<evidence type="ECO:0000256" key="2">
    <source>
        <dbReference type="ARBA" id="ARBA00013855"/>
    </source>
</evidence>
<dbReference type="Gene3D" id="2.40.10.340">
    <property type="entry name" value="Rod shape-determining protein MreC, domain 1"/>
    <property type="match status" value="1"/>
</dbReference>